<comment type="caution">
    <text evidence="1">The sequence shown here is derived from an EMBL/GenBank/DDBJ whole genome shotgun (WGS) entry which is preliminary data.</text>
</comment>
<keyword evidence="2" id="KW-1185">Reference proteome</keyword>
<protein>
    <submittedName>
        <fullName evidence="1">3-hydroxyisobutyryl-CoA hydrolase-like protein mitochondrial-like</fullName>
    </submittedName>
</protein>
<proteinExistence type="predicted"/>
<sequence length="179" mass="20279">MTVQAVSGKISDNFCKGVRARLVEISFAPKGNPPCLEQVTKDMVNAYFERLSLGEPDLKSYPTTSFVNSPMPLLYKHIYAMISTPSPLLPSEILTQKLDQQPVQFGYFGMGRILIMIDCNDTMLHKYVLFLMGQFFYKSKCGVTMNTRQPGRLGRCLTRTWSYWDGKEVKFGISTVLIP</sequence>
<reference evidence="1 2" key="1">
    <citation type="journal article" date="2023" name="Science">
        <title>Complex scaffold remodeling in plant triterpene biosynthesis.</title>
        <authorList>
            <person name="De La Pena R."/>
            <person name="Hodgson H."/>
            <person name="Liu J.C."/>
            <person name="Stephenson M.J."/>
            <person name="Martin A.C."/>
            <person name="Owen C."/>
            <person name="Harkess A."/>
            <person name="Leebens-Mack J."/>
            <person name="Jimenez L.E."/>
            <person name="Osbourn A."/>
            <person name="Sattely E.S."/>
        </authorList>
    </citation>
    <scope>NUCLEOTIDE SEQUENCE [LARGE SCALE GENOMIC DNA]</scope>
    <source>
        <strain evidence="2">cv. JPN11</strain>
        <tissue evidence="1">Leaf</tissue>
    </source>
</reference>
<evidence type="ECO:0000313" key="1">
    <source>
        <dbReference type="EMBL" id="KAJ4712729.1"/>
    </source>
</evidence>
<gene>
    <name evidence="1" type="ORF">OWV82_014918</name>
</gene>
<organism evidence="1 2">
    <name type="scientific">Melia azedarach</name>
    <name type="common">Chinaberry tree</name>
    <dbReference type="NCBI Taxonomy" id="155640"/>
    <lineage>
        <taxon>Eukaryota</taxon>
        <taxon>Viridiplantae</taxon>
        <taxon>Streptophyta</taxon>
        <taxon>Embryophyta</taxon>
        <taxon>Tracheophyta</taxon>
        <taxon>Spermatophyta</taxon>
        <taxon>Magnoliopsida</taxon>
        <taxon>eudicotyledons</taxon>
        <taxon>Gunneridae</taxon>
        <taxon>Pentapetalae</taxon>
        <taxon>rosids</taxon>
        <taxon>malvids</taxon>
        <taxon>Sapindales</taxon>
        <taxon>Meliaceae</taxon>
        <taxon>Melia</taxon>
    </lineage>
</organism>
<evidence type="ECO:0000313" key="2">
    <source>
        <dbReference type="Proteomes" id="UP001164539"/>
    </source>
</evidence>
<dbReference type="Proteomes" id="UP001164539">
    <property type="component" value="Chromosome 8"/>
</dbReference>
<dbReference type="EMBL" id="CM051401">
    <property type="protein sequence ID" value="KAJ4712729.1"/>
    <property type="molecule type" value="Genomic_DNA"/>
</dbReference>
<name>A0ACC1XPS1_MELAZ</name>
<accession>A0ACC1XPS1</accession>